<sequence>MINEASYIEIMKNCSKWNNRIVSERKRVSAVLDQQTGVLEKPTHWLYRSYQDRFPPAHPQEVCTYAPQPYRKPAGVSSDAIEMKYFLNTNPALNEAINSITNSSGLNQSLMNDSNSDSLLSMRGNGNKSVYDDLESGDIYDMDEPENDPSDEDDWGDRRTRKRKRGETGGGRGGGRPSKRLAAGGSSSSNNVSQVSSYKEEPKPFVCPHCGVKYKSRPGLTYHKLHVHMDNGNESPKSP</sequence>
<keyword evidence="1" id="KW-0479">Metal-binding</keyword>
<name>A0A914CR81_9BILA</name>
<dbReference type="Proteomes" id="UP000887540">
    <property type="component" value="Unplaced"/>
</dbReference>
<keyword evidence="1" id="KW-0862">Zinc</keyword>
<dbReference type="GO" id="GO:0008270">
    <property type="term" value="F:zinc ion binding"/>
    <property type="evidence" value="ECO:0007669"/>
    <property type="project" value="UniProtKB-KW"/>
</dbReference>
<accession>A0A914CR81</accession>
<evidence type="ECO:0000313" key="4">
    <source>
        <dbReference type="Proteomes" id="UP000887540"/>
    </source>
</evidence>
<dbReference type="Pfam" id="PF14051">
    <property type="entry name" value="DPF1-3_N"/>
    <property type="match status" value="1"/>
</dbReference>
<dbReference type="InterPro" id="IPR013087">
    <property type="entry name" value="Znf_C2H2_type"/>
</dbReference>
<dbReference type="WBParaSite" id="ACRNAN_scaffold13372.g31070.t1">
    <property type="protein sequence ID" value="ACRNAN_scaffold13372.g31070.t1"/>
    <property type="gene ID" value="ACRNAN_scaffold13372.g31070"/>
</dbReference>
<protein>
    <submittedName>
        <fullName evidence="5">C2H2-type domain-containing protein</fullName>
    </submittedName>
</protein>
<keyword evidence="1" id="KW-0863">Zinc-finger</keyword>
<keyword evidence="4" id="KW-1185">Reference proteome</keyword>
<dbReference type="SUPFAM" id="SSF57667">
    <property type="entry name" value="beta-beta-alpha zinc fingers"/>
    <property type="match status" value="1"/>
</dbReference>
<feature type="domain" description="C2H2-type" evidence="3">
    <location>
        <begin position="205"/>
        <end position="233"/>
    </location>
</feature>
<feature type="compositionally biased region" description="Acidic residues" evidence="2">
    <location>
        <begin position="132"/>
        <end position="155"/>
    </location>
</feature>
<feature type="compositionally biased region" description="Low complexity" evidence="2">
    <location>
        <begin position="186"/>
        <end position="197"/>
    </location>
</feature>
<evidence type="ECO:0000259" key="3">
    <source>
        <dbReference type="PROSITE" id="PS50157"/>
    </source>
</evidence>
<dbReference type="AlphaFoldDB" id="A0A914CR81"/>
<proteinExistence type="predicted"/>
<reference evidence="5" key="1">
    <citation type="submission" date="2022-11" db="UniProtKB">
        <authorList>
            <consortium name="WormBaseParasite"/>
        </authorList>
    </citation>
    <scope>IDENTIFICATION</scope>
</reference>
<evidence type="ECO:0000256" key="1">
    <source>
        <dbReference type="PROSITE-ProRule" id="PRU00042"/>
    </source>
</evidence>
<dbReference type="InterPro" id="IPR025750">
    <property type="entry name" value="DPF1-3_N"/>
</dbReference>
<feature type="region of interest" description="Disordered" evidence="2">
    <location>
        <begin position="117"/>
        <end position="209"/>
    </location>
</feature>
<dbReference type="InterPro" id="IPR036236">
    <property type="entry name" value="Znf_C2H2_sf"/>
</dbReference>
<organism evidence="4 5">
    <name type="scientific">Acrobeloides nanus</name>
    <dbReference type="NCBI Taxonomy" id="290746"/>
    <lineage>
        <taxon>Eukaryota</taxon>
        <taxon>Metazoa</taxon>
        <taxon>Ecdysozoa</taxon>
        <taxon>Nematoda</taxon>
        <taxon>Chromadorea</taxon>
        <taxon>Rhabditida</taxon>
        <taxon>Tylenchina</taxon>
        <taxon>Cephalobomorpha</taxon>
        <taxon>Cephaloboidea</taxon>
        <taxon>Cephalobidae</taxon>
        <taxon>Acrobeloides</taxon>
    </lineage>
</organism>
<dbReference type="PROSITE" id="PS50157">
    <property type="entry name" value="ZINC_FINGER_C2H2_2"/>
    <property type="match status" value="1"/>
</dbReference>
<evidence type="ECO:0000256" key="2">
    <source>
        <dbReference type="SAM" id="MobiDB-lite"/>
    </source>
</evidence>
<dbReference type="PROSITE" id="PS00028">
    <property type="entry name" value="ZINC_FINGER_C2H2_1"/>
    <property type="match status" value="1"/>
</dbReference>
<evidence type="ECO:0000313" key="5">
    <source>
        <dbReference type="WBParaSite" id="ACRNAN_scaffold13372.g31070.t1"/>
    </source>
</evidence>